<organism evidence="1 2">
    <name type="scientific">Paraglaciecola psychrophila 170</name>
    <dbReference type="NCBI Taxonomy" id="1129794"/>
    <lineage>
        <taxon>Bacteria</taxon>
        <taxon>Pseudomonadati</taxon>
        <taxon>Pseudomonadota</taxon>
        <taxon>Gammaproteobacteria</taxon>
        <taxon>Alteromonadales</taxon>
        <taxon>Alteromonadaceae</taxon>
        <taxon>Paraglaciecola</taxon>
    </lineage>
</organism>
<keyword evidence="2" id="KW-1185">Reference proteome</keyword>
<accession>K7A6G1</accession>
<gene>
    <name evidence="1" type="ORF">C427_2249</name>
</gene>
<dbReference type="OrthoDB" id="8562850at2"/>
<sequence length="67" mass="7645">MELNVIDEHYPSKVVGIYNEESCVNKSSEKLIKEVGFLVERISTVSPEDTDFEYKLVHDSKGLVRLS</sequence>
<evidence type="ECO:0000313" key="1">
    <source>
        <dbReference type="EMBL" id="AGH44358.1"/>
    </source>
</evidence>
<dbReference type="AlphaFoldDB" id="K7A6G1"/>
<dbReference type="HOGENOM" id="CLU_2808544_0_0_6"/>
<evidence type="ECO:0000313" key="2">
    <source>
        <dbReference type="Proteomes" id="UP000011864"/>
    </source>
</evidence>
<dbReference type="EMBL" id="CP003837">
    <property type="protein sequence ID" value="AGH44358.1"/>
    <property type="molecule type" value="Genomic_DNA"/>
</dbReference>
<dbReference type="PATRIC" id="fig|1129794.4.peg.2226"/>
<dbReference type="KEGG" id="gps:C427_2249"/>
<proteinExistence type="predicted"/>
<name>K7A6G1_9ALTE</name>
<reference evidence="1 2" key="1">
    <citation type="journal article" date="2013" name="Genome Announc.">
        <title>Complete Genome Sequence of Glaciecola psychrophila Strain 170T.</title>
        <authorList>
            <person name="Yin J."/>
            <person name="Chen J."/>
            <person name="Liu G."/>
            <person name="Yu Y."/>
            <person name="Song L."/>
            <person name="Wang X."/>
            <person name="Qu X."/>
        </authorList>
    </citation>
    <scope>NUCLEOTIDE SEQUENCE [LARGE SCALE GENOMIC DNA]</scope>
    <source>
        <strain evidence="1 2">170</strain>
    </source>
</reference>
<dbReference type="RefSeq" id="WP_007638326.1">
    <property type="nucleotide sequence ID" value="NC_020514.1"/>
</dbReference>
<dbReference type="Proteomes" id="UP000011864">
    <property type="component" value="Chromosome"/>
</dbReference>
<protein>
    <submittedName>
        <fullName evidence="1">Uncharacterized protein</fullName>
    </submittedName>
</protein>